<reference evidence="1" key="1">
    <citation type="submission" date="2022-08" db="UniProtKB">
        <authorList>
            <consortium name="EnsemblMetazoa"/>
        </authorList>
    </citation>
    <scope>IDENTIFICATION</scope>
    <source>
        <strain evidence="1">EBRO</strain>
    </source>
</reference>
<accession>A0A182JN77</accession>
<dbReference type="EnsemblMetazoa" id="AATE021215-RA">
    <property type="protein sequence ID" value="AATE021215-PA.1"/>
    <property type="gene ID" value="AATE021215"/>
</dbReference>
<name>A0A182JN77_ANOAO</name>
<dbReference type="AlphaFoldDB" id="A0A182JN77"/>
<organism evidence="1">
    <name type="scientific">Anopheles atroparvus</name>
    <name type="common">European mosquito</name>
    <dbReference type="NCBI Taxonomy" id="41427"/>
    <lineage>
        <taxon>Eukaryota</taxon>
        <taxon>Metazoa</taxon>
        <taxon>Ecdysozoa</taxon>
        <taxon>Arthropoda</taxon>
        <taxon>Hexapoda</taxon>
        <taxon>Insecta</taxon>
        <taxon>Pterygota</taxon>
        <taxon>Neoptera</taxon>
        <taxon>Endopterygota</taxon>
        <taxon>Diptera</taxon>
        <taxon>Nematocera</taxon>
        <taxon>Culicoidea</taxon>
        <taxon>Culicidae</taxon>
        <taxon>Anophelinae</taxon>
        <taxon>Anopheles</taxon>
    </lineage>
</organism>
<sequence>MRGLCIGRSGGALLPAPMEPCDLVLGGPRPGQLVSRRSGSAVAPRQQQAALAAEHKVRVVDWRLALDEHRLVGLELADLGPVAKVAPLLVGPAVEVGEPCQRIEQIRSALGRQLGVAMHVALLT</sequence>
<protein>
    <submittedName>
        <fullName evidence="1">Uncharacterized protein</fullName>
    </submittedName>
</protein>
<dbReference type="VEuPathDB" id="VectorBase:AATE021215"/>
<proteinExistence type="predicted"/>
<evidence type="ECO:0000313" key="1">
    <source>
        <dbReference type="EnsemblMetazoa" id="AATE021215-PA.1"/>
    </source>
</evidence>